<reference evidence="3 4" key="1">
    <citation type="submission" date="2015-07" db="EMBL/GenBank/DDBJ databases">
        <authorList>
            <person name="Ju K.-S."/>
            <person name="Doroghazi J.R."/>
            <person name="Metcalf W.W."/>
        </authorList>
    </citation>
    <scope>NUCLEOTIDE SEQUENCE [LARGE SCALE GENOMIC DNA]</scope>
    <source>
        <strain evidence="3 4">NRRL B-3589</strain>
    </source>
</reference>
<evidence type="ECO:0000259" key="2">
    <source>
        <dbReference type="Pfam" id="PF00582"/>
    </source>
</evidence>
<gene>
    <name evidence="3" type="ORF">ADK38_32530</name>
</gene>
<accession>A0ABR5IYE4</accession>
<evidence type="ECO:0000313" key="3">
    <source>
        <dbReference type="EMBL" id="KOG86174.1"/>
    </source>
</evidence>
<dbReference type="Proteomes" id="UP000037020">
    <property type="component" value="Unassembled WGS sequence"/>
</dbReference>
<organism evidence="3 4">
    <name type="scientific">Streptomyces varsoviensis</name>
    <dbReference type="NCBI Taxonomy" id="67373"/>
    <lineage>
        <taxon>Bacteria</taxon>
        <taxon>Bacillati</taxon>
        <taxon>Actinomycetota</taxon>
        <taxon>Actinomycetes</taxon>
        <taxon>Kitasatosporales</taxon>
        <taxon>Streptomycetaceae</taxon>
        <taxon>Streptomyces</taxon>
    </lineage>
</organism>
<name>A0ABR5IYE4_9ACTN</name>
<dbReference type="Pfam" id="PF00582">
    <property type="entry name" value="Usp"/>
    <property type="match status" value="1"/>
</dbReference>
<feature type="non-terminal residue" evidence="3">
    <location>
        <position position="1"/>
    </location>
</feature>
<feature type="domain" description="UspA" evidence="2">
    <location>
        <begin position="2"/>
        <end position="126"/>
    </location>
</feature>
<evidence type="ECO:0000313" key="4">
    <source>
        <dbReference type="Proteomes" id="UP000037020"/>
    </source>
</evidence>
<keyword evidence="4" id="KW-1185">Reference proteome</keyword>
<evidence type="ECO:0000256" key="1">
    <source>
        <dbReference type="ARBA" id="ARBA00008791"/>
    </source>
</evidence>
<dbReference type="PRINTS" id="PR01438">
    <property type="entry name" value="UNVRSLSTRESS"/>
</dbReference>
<dbReference type="InterPro" id="IPR006015">
    <property type="entry name" value="Universal_stress_UspA"/>
</dbReference>
<proteinExistence type="inferred from homology"/>
<dbReference type="Gene3D" id="3.40.50.620">
    <property type="entry name" value="HUPs"/>
    <property type="match status" value="2"/>
</dbReference>
<dbReference type="PANTHER" id="PTHR46268">
    <property type="entry name" value="STRESS RESPONSE PROTEIN NHAX"/>
    <property type="match status" value="1"/>
</dbReference>
<comment type="similarity">
    <text evidence="1">Belongs to the universal stress protein A family.</text>
</comment>
<dbReference type="SUPFAM" id="SSF52402">
    <property type="entry name" value="Adenine nucleotide alpha hydrolases-like"/>
    <property type="match status" value="1"/>
</dbReference>
<comment type="caution">
    <text evidence="3">The sequence shown here is derived from an EMBL/GenBank/DDBJ whole genome shotgun (WGS) entry which is preliminary data.</text>
</comment>
<sequence>GSLDAVDWATDAAVRRGLPLRVVHASLWEPYGGLSLAGSPEGPTDREAQETITAAGAERAVRRAPGLKVLTHVASADPVTTLLAQSEDAAFVVVGCRGRGGLVSALLGSVSLALAARATCPVIVVRGRPENIGGALGRVVVGVGERPAEATVEFAFAEAELRRCEVAAVHAWRCAGEDVPEEHGPHGGRRAEHERRAQALLDSELRGALAAHPKVPLVSSPIESSAREALLTAAA</sequence>
<dbReference type="InterPro" id="IPR006016">
    <property type="entry name" value="UspA"/>
</dbReference>
<dbReference type="InterPro" id="IPR014729">
    <property type="entry name" value="Rossmann-like_a/b/a_fold"/>
</dbReference>
<dbReference type="PANTHER" id="PTHR46268:SF6">
    <property type="entry name" value="UNIVERSAL STRESS PROTEIN UP12"/>
    <property type="match status" value="1"/>
</dbReference>
<dbReference type="EMBL" id="LGUT01002994">
    <property type="protein sequence ID" value="KOG86174.1"/>
    <property type="molecule type" value="Genomic_DNA"/>
</dbReference>
<feature type="non-terminal residue" evidence="3">
    <location>
        <position position="235"/>
    </location>
</feature>
<protein>
    <recommendedName>
        <fullName evidence="2">UspA domain-containing protein</fullName>
    </recommendedName>
</protein>